<protein>
    <submittedName>
        <fullName evidence="1">Uncharacterized protein</fullName>
    </submittedName>
</protein>
<reference evidence="1" key="1">
    <citation type="journal article" date="2023" name="Insect Mol. Biol.">
        <title>Genome sequencing provides insights into the evolution of gene families encoding plant cell wall-degrading enzymes in longhorned beetles.</title>
        <authorList>
            <person name="Shin N.R."/>
            <person name="Okamura Y."/>
            <person name="Kirsch R."/>
            <person name="Pauchet Y."/>
        </authorList>
    </citation>
    <scope>NUCLEOTIDE SEQUENCE</scope>
    <source>
        <strain evidence="1">MMC_N1</strain>
    </source>
</reference>
<evidence type="ECO:0000313" key="2">
    <source>
        <dbReference type="Proteomes" id="UP001162164"/>
    </source>
</evidence>
<name>A0ABQ9JE60_9CUCU</name>
<keyword evidence="2" id="KW-1185">Reference proteome</keyword>
<comment type="caution">
    <text evidence="1">The sequence shown here is derived from an EMBL/GenBank/DDBJ whole genome shotgun (WGS) entry which is preliminary data.</text>
</comment>
<gene>
    <name evidence="1" type="ORF">NQ317_016063</name>
</gene>
<proteinExistence type="predicted"/>
<organism evidence="1 2">
    <name type="scientific">Molorchus minor</name>
    <dbReference type="NCBI Taxonomy" id="1323400"/>
    <lineage>
        <taxon>Eukaryota</taxon>
        <taxon>Metazoa</taxon>
        <taxon>Ecdysozoa</taxon>
        <taxon>Arthropoda</taxon>
        <taxon>Hexapoda</taxon>
        <taxon>Insecta</taxon>
        <taxon>Pterygota</taxon>
        <taxon>Neoptera</taxon>
        <taxon>Endopterygota</taxon>
        <taxon>Coleoptera</taxon>
        <taxon>Polyphaga</taxon>
        <taxon>Cucujiformia</taxon>
        <taxon>Chrysomeloidea</taxon>
        <taxon>Cerambycidae</taxon>
        <taxon>Lamiinae</taxon>
        <taxon>Monochamini</taxon>
        <taxon>Molorchus</taxon>
    </lineage>
</organism>
<accession>A0ABQ9JE60</accession>
<evidence type="ECO:0000313" key="1">
    <source>
        <dbReference type="EMBL" id="KAJ8976444.1"/>
    </source>
</evidence>
<sequence length="108" mass="12023">MSFRHIAFRNACEYGDKNSEIMLPKNYLSGKDIKWVAVRLLAVLHAAEGVACHVAIRVYTCPVYYLAAPVVRHAVPRAVPLVVHLSVVKCHCCVMLEVCYSIAVVQVK</sequence>
<dbReference type="EMBL" id="JAPWTJ010000671">
    <property type="protein sequence ID" value="KAJ8976444.1"/>
    <property type="molecule type" value="Genomic_DNA"/>
</dbReference>
<dbReference type="Proteomes" id="UP001162164">
    <property type="component" value="Unassembled WGS sequence"/>
</dbReference>